<keyword evidence="2" id="KW-0812">Transmembrane</keyword>
<keyword evidence="5" id="KW-1185">Reference proteome</keyword>
<evidence type="ECO:0000313" key="4">
    <source>
        <dbReference type="EMBL" id="SEA20557.1"/>
    </source>
</evidence>
<feature type="transmembrane region" description="Helical" evidence="2">
    <location>
        <begin position="17"/>
        <end position="41"/>
    </location>
</feature>
<protein>
    <submittedName>
        <fullName evidence="4">OmpA family protein</fullName>
    </submittedName>
</protein>
<dbReference type="OrthoDB" id="9793443at2"/>
<feature type="domain" description="OmpA-like" evidence="3">
    <location>
        <begin position="79"/>
        <end position="216"/>
    </location>
</feature>
<evidence type="ECO:0000256" key="2">
    <source>
        <dbReference type="SAM" id="Phobius"/>
    </source>
</evidence>
<evidence type="ECO:0000259" key="3">
    <source>
        <dbReference type="PROSITE" id="PS51123"/>
    </source>
</evidence>
<keyword evidence="2" id="KW-1133">Transmembrane helix</keyword>
<dbReference type="Gene3D" id="3.30.1330.60">
    <property type="entry name" value="OmpA-like domain"/>
    <property type="match status" value="1"/>
</dbReference>
<dbReference type="AlphaFoldDB" id="A0A1H3ZA50"/>
<reference evidence="5" key="1">
    <citation type="submission" date="2016-10" db="EMBL/GenBank/DDBJ databases">
        <authorList>
            <person name="Varghese N."/>
            <person name="Submissions S."/>
        </authorList>
    </citation>
    <scope>NUCLEOTIDE SEQUENCE [LARGE SCALE GENOMIC DNA]</scope>
    <source>
        <strain evidence="5">CGMCC 1.10657</strain>
    </source>
</reference>
<organism evidence="4 5">
    <name type="scientific">Microbulbifer marinus</name>
    <dbReference type="NCBI Taxonomy" id="658218"/>
    <lineage>
        <taxon>Bacteria</taxon>
        <taxon>Pseudomonadati</taxon>
        <taxon>Pseudomonadota</taxon>
        <taxon>Gammaproteobacteria</taxon>
        <taxon>Cellvibrionales</taxon>
        <taxon>Microbulbiferaceae</taxon>
        <taxon>Microbulbifer</taxon>
    </lineage>
</organism>
<dbReference type="EMBL" id="FNQO01000002">
    <property type="protein sequence ID" value="SEA20557.1"/>
    <property type="molecule type" value="Genomic_DNA"/>
</dbReference>
<dbReference type="Proteomes" id="UP000198658">
    <property type="component" value="Unassembled WGS sequence"/>
</dbReference>
<name>A0A1H3ZA50_9GAMM</name>
<evidence type="ECO:0000256" key="1">
    <source>
        <dbReference type="PROSITE-ProRule" id="PRU00473"/>
    </source>
</evidence>
<dbReference type="InterPro" id="IPR036737">
    <property type="entry name" value="OmpA-like_sf"/>
</dbReference>
<evidence type="ECO:0000313" key="5">
    <source>
        <dbReference type="Proteomes" id="UP000198658"/>
    </source>
</evidence>
<dbReference type="PROSITE" id="PS51123">
    <property type="entry name" value="OMPA_2"/>
    <property type="match status" value="1"/>
</dbReference>
<dbReference type="GO" id="GO:0016020">
    <property type="term" value="C:membrane"/>
    <property type="evidence" value="ECO:0007669"/>
    <property type="project" value="UniProtKB-UniRule"/>
</dbReference>
<proteinExistence type="predicted"/>
<dbReference type="InterPro" id="IPR050330">
    <property type="entry name" value="Bact_OuterMem_StrucFunc"/>
</dbReference>
<dbReference type="SUPFAM" id="SSF103088">
    <property type="entry name" value="OmpA-like"/>
    <property type="match status" value="1"/>
</dbReference>
<dbReference type="InterPro" id="IPR006665">
    <property type="entry name" value="OmpA-like"/>
</dbReference>
<keyword evidence="1 2" id="KW-0472">Membrane</keyword>
<gene>
    <name evidence="4" type="ORF">SAMN05216562_2279</name>
</gene>
<dbReference type="STRING" id="658218.SAMN05216562_2279"/>
<dbReference type="RefSeq" id="WP_091388290.1">
    <property type="nucleotide sequence ID" value="NZ_FNQO01000002.1"/>
</dbReference>
<accession>A0A1H3ZA50</accession>
<sequence length="228" mass="26934">MQSWNRFVRSGKTSGEYWLTVSDLMAALMVIFLFIAIAFMMRVQKVVVAWQETETDIIRQLSQQFERNLEDWNAEFDRERLTIRFNDPETLFEQGKSALKPAFKGILDQFCPKYFAILDNYIGDLDEVRIEGHTSPEWNEDTSSTDAFFNNMRLSQSRTRAVMEYCFRQDESRQYGWLHSLTRSVGMSSAQLQENDEGQVDYERSRRVEFRIKTKAEERIASILRGWQ</sequence>
<dbReference type="PANTHER" id="PTHR30329:SF21">
    <property type="entry name" value="LIPOPROTEIN YIAD-RELATED"/>
    <property type="match status" value="1"/>
</dbReference>
<dbReference type="PANTHER" id="PTHR30329">
    <property type="entry name" value="STATOR ELEMENT OF FLAGELLAR MOTOR COMPLEX"/>
    <property type="match status" value="1"/>
</dbReference>